<dbReference type="GO" id="GO:0009658">
    <property type="term" value="P:chloroplast organization"/>
    <property type="evidence" value="ECO:0007669"/>
    <property type="project" value="TreeGrafter"/>
</dbReference>
<keyword evidence="2" id="KW-0804">Transcription</keyword>
<feature type="compositionally biased region" description="Basic and acidic residues" evidence="1">
    <location>
        <begin position="75"/>
        <end position="88"/>
    </location>
</feature>
<dbReference type="EMBL" id="SSTD01018169">
    <property type="protein sequence ID" value="TYJ98205.1"/>
    <property type="molecule type" value="Genomic_DNA"/>
</dbReference>
<accession>A0A5D3BI86</accession>
<proteinExistence type="predicted"/>
<gene>
    <name evidence="2" type="ORF">E5676_scaffold180G00970</name>
</gene>
<dbReference type="GO" id="GO:0009507">
    <property type="term" value="C:chloroplast"/>
    <property type="evidence" value="ECO:0007669"/>
    <property type="project" value="TreeGrafter"/>
</dbReference>
<comment type="caution">
    <text evidence="2">The sequence shown here is derived from an EMBL/GenBank/DDBJ whole genome shotgun (WGS) entry which is preliminary data.</text>
</comment>
<feature type="region of interest" description="Disordered" evidence="1">
    <location>
        <begin position="67"/>
        <end position="109"/>
    </location>
</feature>
<dbReference type="Gene3D" id="3.10.450.40">
    <property type="match status" value="1"/>
</dbReference>
<sequence length="109" mass="12773">MSEDWPKWIDKVALPHMVSRHSSFQESRCFYVVTTDGHKEDFSYRKCLDNFIKGKYPDMAEMFVAKYFRKPRPNRNRDRNPASEENENKSVGGELTPIPEDAQNGSQQE</sequence>
<dbReference type="Pfam" id="PF11523">
    <property type="entry name" value="DUF3223"/>
    <property type="match status" value="1"/>
</dbReference>
<dbReference type="AlphaFoldDB" id="A0A5D3BI86"/>
<reference evidence="2 3" key="1">
    <citation type="submission" date="2019-08" db="EMBL/GenBank/DDBJ databases">
        <title>Draft genome sequences of two oriental melons (Cucumis melo L. var makuwa).</title>
        <authorList>
            <person name="Kwon S.-Y."/>
        </authorList>
    </citation>
    <scope>NUCLEOTIDE SEQUENCE [LARGE SCALE GENOMIC DNA]</scope>
    <source>
        <strain evidence="3">cv. Chang Bougi</strain>
        <tissue evidence="2">Leaf</tissue>
    </source>
</reference>
<dbReference type="PANTHER" id="PTHR33415">
    <property type="entry name" value="PROTEIN EMBRYO DEFECTIVE 514"/>
    <property type="match status" value="1"/>
</dbReference>
<organism evidence="2 3">
    <name type="scientific">Cucumis melo var. makuwa</name>
    <name type="common">Oriental melon</name>
    <dbReference type="NCBI Taxonomy" id="1194695"/>
    <lineage>
        <taxon>Eukaryota</taxon>
        <taxon>Viridiplantae</taxon>
        <taxon>Streptophyta</taxon>
        <taxon>Embryophyta</taxon>
        <taxon>Tracheophyta</taxon>
        <taxon>Spermatophyta</taxon>
        <taxon>Magnoliopsida</taxon>
        <taxon>eudicotyledons</taxon>
        <taxon>Gunneridae</taxon>
        <taxon>Pentapetalae</taxon>
        <taxon>rosids</taxon>
        <taxon>fabids</taxon>
        <taxon>Cucurbitales</taxon>
        <taxon>Cucurbitaceae</taxon>
        <taxon>Benincaseae</taxon>
        <taxon>Cucumis</taxon>
    </lineage>
</organism>
<evidence type="ECO:0000256" key="1">
    <source>
        <dbReference type="SAM" id="MobiDB-lite"/>
    </source>
</evidence>
<dbReference type="PANTHER" id="PTHR33415:SF24">
    <property type="entry name" value="DNA-DIRECTED RNA POLYMERASE"/>
    <property type="match status" value="1"/>
</dbReference>
<evidence type="ECO:0000313" key="3">
    <source>
        <dbReference type="Proteomes" id="UP000321947"/>
    </source>
</evidence>
<evidence type="ECO:0000313" key="2">
    <source>
        <dbReference type="EMBL" id="TYJ98205.1"/>
    </source>
</evidence>
<dbReference type="Proteomes" id="UP000321947">
    <property type="component" value="Unassembled WGS sequence"/>
</dbReference>
<name>A0A5D3BI86_CUCMM</name>
<keyword evidence="2" id="KW-0240">DNA-directed RNA polymerase</keyword>
<protein>
    <submittedName>
        <fullName evidence="2">DNA-directed RNA polymerase V subunit 1</fullName>
    </submittedName>
</protein>
<dbReference type="GO" id="GO:0000428">
    <property type="term" value="C:DNA-directed RNA polymerase complex"/>
    <property type="evidence" value="ECO:0007669"/>
    <property type="project" value="UniProtKB-KW"/>
</dbReference>
<dbReference type="InterPro" id="IPR044673">
    <property type="entry name" value="DCL-like"/>
</dbReference>
<dbReference type="GO" id="GO:1901259">
    <property type="term" value="P:chloroplast rRNA processing"/>
    <property type="evidence" value="ECO:0007669"/>
    <property type="project" value="TreeGrafter"/>
</dbReference>